<keyword evidence="4" id="KW-1185">Reference proteome</keyword>
<dbReference type="PROSITE" id="PS00028">
    <property type="entry name" value="ZINC_FINGER_C2H2_1"/>
    <property type="match status" value="2"/>
</dbReference>
<dbReference type="InterPro" id="IPR013087">
    <property type="entry name" value="Znf_C2H2_type"/>
</dbReference>
<keyword evidence="1" id="KW-0479">Metal-binding</keyword>
<feature type="region of interest" description="Disordered" evidence="2">
    <location>
        <begin position="1325"/>
        <end position="1379"/>
    </location>
</feature>
<dbReference type="SMART" id="SM00355">
    <property type="entry name" value="ZnF_C2H2"/>
    <property type="match status" value="2"/>
</dbReference>
<feature type="region of interest" description="Disordered" evidence="2">
    <location>
        <begin position="274"/>
        <end position="386"/>
    </location>
</feature>
<protein>
    <submittedName>
        <fullName evidence="5">Zinc finger protein 831</fullName>
    </submittedName>
</protein>
<feature type="region of interest" description="Disordered" evidence="2">
    <location>
        <begin position="511"/>
        <end position="533"/>
    </location>
</feature>
<feature type="compositionally biased region" description="Basic and acidic residues" evidence="2">
    <location>
        <begin position="769"/>
        <end position="782"/>
    </location>
</feature>
<feature type="domain" description="C2H2-type" evidence="3">
    <location>
        <begin position="171"/>
        <end position="200"/>
    </location>
</feature>
<feature type="region of interest" description="Disordered" evidence="2">
    <location>
        <begin position="1525"/>
        <end position="1554"/>
    </location>
</feature>
<evidence type="ECO:0000259" key="3">
    <source>
        <dbReference type="PROSITE" id="PS50157"/>
    </source>
</evidence>
<dbReference type="InterPro" id="IPR036236">
    <property type="entry name" value="Znf_C2H2_sf"/>
</dbReference>
<feature type="compositionally biased region" description="Polar residues" evidence="2">
    <location>
        <begin position="1344"/>
        <end position="1355"/>
    </location>
</feature>
<feature type="region of interest" description="Disordered" evidence="2">
    <location>
        <begin position="938"/>
        <end position="961"/>
    </location>
</feature>
<dbReference type="Gene3D" id="3.30.160.60">
    <property type="entry name" value="Classic Zinc Finger"/>
    <property type="match status" value="2"/>
</dbReference>
<reference evidence="5" key="1">
    <citation type="submission" date="2025-08" db="UniProtKB">
        <authorList>
            <consortium name="RefSeq"/>
        </authorList>
    </citation>
    <scope>IDENTIFICATION</scope>
</reference>
<feature type="region of interest" description="Disordered" evidence="2">
    <location>
        <begin position="973"/>
        <end position="1043"/>
    </location>
</feature>
<evidence type="ECO:0000313" key="4">
    <source>
        <dbReference type="Proteomes" id="UP000694923"/>
    </source>
</evidence>
<keyword evidence="1" id="KW-0862">Zinc</keyword>
<feature type="region of interest" description="Disordered" evidence="2">
    <location>
        <begin position="769"/>
        <end position="909"/>
    </location>
</feature>
<dbReference type="Proteomes" id="UP000694923">
    <property type="component" value="Unplaced"/>
</dbReference>
<accession>A0ABM0SF77</accession>
<feature type="compositionally biased region" description="Basic and acidic residues" evidence="2">
    <location>
        <begin position="215"/>
        <end position="229"/>
    </location>
</feature>
<feature type="compositionally biased region" description="Basic and acidic residues" evidence="2">
    <location>
        <begin position="803"/>
        <end position="819"/>
    </location>
</feature>
<feature type="compositionally biased region" description="Polar residues" evidence="2">
    <location>
        <begin position="341"/>
        <end position="354"/>
    </location>
</feature>
<feature type="region of interest" description="Disordered" evidence="2">
    <location>
        <begin position="1615"/>
        <end position="1634"/>
    </location>
</feature>
<dbReference type="PANTHER" id="PTHR47166:SF1">
    <property type="entry name" value="ZINC FINGER PROTEIN 831"/>
    <property type="match status" value="1"/>
</dbReference>
<feature type="region of interest" description="Disordered" evidence="2">
    <location>
        <begin position="563"/>
        <end position="590"/>
    </location>
</feature>
<feature type="region of interest" description="Disordered" evidence="2">
    <location>
        <begin position="1"/>
        <end position="37"/>
    </location>
</feature>
<feature type="compositionally biased region" description="Basic and acidic residues" evidence="2">
    <location>
        <begin position="324"/>
        <end position="340"/>
    </location>
</feature>
<name>A0ABM0SF77_GALVR</name>
<evidence type="ECO:0000256" key="2">
    <source>
        <dbReference type="SAM" id="MobiDB-lite"/>
    </source>
</evidence>
<dbReference type="PANTHER" id="PTHR47166">
    <property type="entry name" value="ZINC FINGER PROTEIN 831"/>
    <property type="match status" value="1"/>
</dbReference>
<feature type="region of interest" description="Disordered" evidence="2">
    <location>
        <begin position="618"/>
        <end position="730"/>
    </location>
</feature>
<dbReference type="PROSITE" id="PS50157">
    <property type="entry name" value="ZINC_FINGER_C2H2_2"/>
    <property type="match status" value="2"/>
</dbReference>
<feature type="region of interest" description="Disordered" evidence="2">
    <location>
        <begin position="1118"/>
        <end position="1145"/>
    </location>
</feature>
<feature type="region of interest" description="Disordered" evidence="2">
    <location>
        <begin position="1588"/>
        <end position="1609"/>
    </location>
</feature>
<gene>
    <name evidence="5" type="primary">ZNF831</name>
</gene>
<evidence type="ECO:0000313" key="5">
    <source>
        <dbReference type="RefSeq" id="XP_008591518.1"/>
    </source>
</evidence>
<evidence type="ECO:0000256" key="1">
    <source>
        <dbReference type="PROSITE-ProRule" id="PRU00042"/>
    </source>
</evidence>
<feature type="domain" description="C2H2-type" evidence="3">
    <location>
        <begin position="143"/>
        <end position="170"/>
    </location>
</feature>
<sequence length="1634" mass="172722">MEVPEPTCPALPARDQPAPTSGPPGPSGGQTSPHLTLSPVILPPEQGLAPTVFLKALPIPLYHTVPPGGLQPRAPLVTGSLDGGSVPFILSPLLQPEGPGPAQMGKPAAPVLTVNIVGALPVLSPGPGPTLGSPGKARNAGKHLCPHCGRDCLKPSVLEKHIRSHTGERPFPCATCGIAFKTQSNLYKHRRTQTHLNNSRLSSESEGAGGSLSEEGDKAGETSRAEGRGESWSQRTGEGASEGPLSSGAHLSPVAKNLETKMVAVPCPGPTFADRGGPLDSTHMASPGLPLACTQPRRKLPGHKSPTVGRPCSLQRQQATSSEKPWDAKAPEGRLRKCESTDSGYLSRSDSAEQPQVACSPRHSLSEHSAESEGEGGPGPGGARPSLELEKKRLEERIARLISHNQAVVDDPQLDNVRPRKTVLSKQGSIDLPMPYTYKDSFHFDIRAPGPGRRRTALGPASSTFAPLDKSRPLFFHSVPTQLSTSVECVPVTRSNSLPFVEGSRTWLEPLDPQDACPRTQKPLSPRPTPARPGCRWGLTLADVPSGHPRALVRQAAIEDVPCTPAGDTPALAEDPSRERTATAEGMANKKCSQRKLKMFSQEKWQVYGKETFKRIYQKMKTGPHGGKKARGVRLGNGAEPDPPPQEEAAGSKGPTPSQDRRTPVCGDPSVGAKLGPQGSPPVQEGSLVTEPPKQRKTVSSAGGSDQPRVSRAVSSPTLGGRDLPCLGSKSPLLLPSGRLELGLQLPPAPGPLKGGDLEALRLVLPDPKLERVEQSSGDMKETCPWAQTVPRQPSGGSGEPRPVGDKLPSERKKLKVEEQLGQEQPESLEAETPGAPTQPTSTPSWKQESDPKEVPRGPHRSAGRVGEPLGSPGASSAASSVDLKQEGLGGEEPPMHPAALATGRHSELAAQPQAPSILAALADFSPKYLLRLPQGETPLPLPVPRGPGKGQDSLCRSGGPKEWASLVGSVLGTPLSPGLASGSTPGEADSISEDSGWSRRKGVQLGEDKGDRMYSSMSAARESPGSATGAPKETGSFLPTPTCDTQMAQDTEAEIHAVCMGSNSAKVMPSWGVPNPWALGEMSENAPEDPSSNSLARLSPGCPFQPGSFITVLTQPQGMPRGRPELTSSPHSGTHRSCGAQSPFPSLRAEPRLTWCCLSRSLPLPVEQKEKAASVYSALHFPGGSLRDDSPQPLPLSTGGWTRMSLREGLAQISKLSYPTVPGAMSQDLLSEPEQKKGLPHRRAKTSRGKSKQKKPRINPKRYKGNFLQRCVQLKASRRRRPPRLPRSCRPPPSEGLDPCRTLGKSSSEVAGLNLQEELPCATSESSLGCGNEEEDEDECRQTSRTFSPSTSSKTVRENDKLTVKDISPSASEHGDCSHNTAAGSGLPLQSDTCLAVANDHLLPHGKDLDIGLLETQLLPSQDQVSTDPKPCIFSDAQEPSSFGSKGTFPCHDVATSAAAICISVGVHSAEPQDHSWAAGETLDADSPDRKAIAEGVSQMLLPEKPSSERISGSALSDSIGKTHLEIPASGPSSPSSQQEEGRQKTFFPPRGQYGCGEIAVPTSGSDSGKCQVPGLITLKGCVVSSNPEKPTEIPEAPSKSIKKKGLEGIRKQTQVEFSDTSSDDEDRLVIEI</sequence>
<proteinExistence type="predicted"/>
<feature type="compositionally biased region" description="Basic residues" evidence="2">
    <location>
        <begin position="1239"/>
        <end position="1265"/>
    </location>
</feature>
<dbReference type="RefSeq" id="XP_008591518.1">
    <property type="nucleotide sequence ID" value="XM_008593296.1"/>
</dbReference>
<feature type="region of interest" description="Disordered" evidence="2">
    <location>
        <begin position="1225"/>
        <end position="1306"/>
    </location>
</feature>
<keyword evidence="1" id="KW-0863">Zinc-finger</keyword>
<feature type="compositionally biased region" description="Basic and acidic residues" evidence="2">
    <location>
        <begin position="848"/>
        <end position="857"/>
    </location>
</feature>
<feature type="compositionally biased region" description="Polar residues" evidence="2">
    <location>
        <begin position="836"/>
        <end position="847"/>
    </location>
</feature>
<feature type="compositionally biased region" description="Basic and acidic residues" evidence="2">
    <location>
        <begin position="1356"/>
        <end position="1365"/>
    </location>
</feature>
<feature type="compositionally biased region" description="Low complexity" evidence="2">
    <location>
        <begin position="1531"/>
        <end position="1540"/>
    </location>
</feature>
<feature type="region of interest" description="Disordered" evidence="2">
    <location>
        <begin position="192"/>
        <end position="251"/>
    </location>
</feature>
<dbReference type="Pfam" id="PF00096">
    <property type="entry name" value="zf-C2H2"/>
    <property type="match status" value="1"/>
</dbReference>
<dbReference type="SUPFAM" id="SSF57667">
    <property type="entry name" value="beta-beta-alpha zinc fingers"/>
    <property type="match status" value="1"/>
</dbReference>
<dbReference type="GeneID" id="103608905"/>
<organism evidence="4 5">
    <name type="scientific">Galeopterus variegatus</name>
    <name type="common">Malayan flying lemur</name>
    <name type="synonym">Cynocephalus variegatus</name>
    <dbReference type="NCBI Taxonomy" id="482537"/>
    <lineage>
        <taxon>Eukaryota</taxon>
        <taxon>Metazoa</taxon>
        <taxon>Chordata</taxon>
        <taxon>Craniata</taxon>
        <taxon>Vertebrata</taxon>
        <taxon>Euteleostomi</taxon>
        <taxon>Mammalia</taxon>
        <taxon>Eutheria</taxon>
        <taxon>Euarchontoglires</taxon>
        <taxon>Dermoptera</taxon>
        <taxon>Cynocephalidae</taxon>
        <taxon>Galeopterus</taxon>
    </lineage>
</organism>
<feature type="compositionally biased region" description="Polar residues" evidence="2">
    <location>
        <begin position="314"/>
        <end position="323"/>
    </location>
</feature>